<feature type="non-terminal residue" evidence="2">
    <location>
        <position position="124"/>
    </location>
</feature>
<feature type="transmembrane region" description="Helical" evidence="1">
    <location>
        <begin position="80"/>
        <end position="101"/>
    </location>
</feature>
<name>A0AAV5S6G0_9BILA</name>
<sequence>MRDAVETITLILTIFRVFCWFVLLIVTTLYIGIITRRKVVHPNLHVLLLSMPLSYLIYIIPSACNLIIDSFQIQLPSLLPLILHALADFGLFGSSFNLFSFTFERLIATWRVDDYENISSRVSY</sequence>
<keyword evidence="1" id="KW-0472">Membrane</keyword>
<reference evidence="2" key="1">
    <citation type="submission" date="2023-10" db="EMBL/GenBank/DDBJ databases">
        <title>Genome assembly of Pristionchus species.</title>
        <authorList>
            <person name="Yoshida K."/>
            <person name="Sommer R.J."/>
        </authorList>
    </citation>
    <scope>NUCLEOTIDE SEQUENCE</scope>
    <source>
        <strain evidence="2">RS0144</strain>
    </source>
</reference>
<evidence type="ECO:0000313" key="3">
    <source>
        <dbReference type="Proteomes" id="UP001432027"/>
    </source>
</evidence>
<dbReference type="InterPro" id="IPR052860">
    <property type="entry name" value="NRL-GPCR1"/>
</dbReference>
<organism evidence="2 3">
    <name type="scientific">Pristionchus entomophagus</name>
    <dbReference type="NCBI Taxonomy" id="358040"/>
    <lineage>
        <taxon>Eukaryota</taxon>
        <taxon>Metazoa</taxon>
        <taxon>Ecdysozoa</taxon>
        <taxon>Nematoda</taxon>
        <taxon>Chromadorea</taxon>
        <taxon>Rhabditida</taxon>
        <taxon>Rhabditina</taxon>
        <taxon>Diplogasteromorpha</taxon>
        <taxon>Diplogasteroidea</taxon>
        <taxon>Neodiplogasteridae</taxon>
        <taxon>Pristionchus</taxon>
    </lineage>
</organism>
<evidence type="ECO:0000256" key="1">
    <source>
        <dbReference type="SAM" id="Phobius"/>
    </source>
</evidence>
<gene>
    <name evidence="2" type="ORF">PENTCL1PPCAC_551</name>
</gene>
<dbReference type="Proteomes" id="UP001432027">
    <property type="component" value="Unassembled WGS sequence"/>
</dbReference>
<evidence type="ECO:0008006" key="4">
    <source>
        <dbReference type="Google" id="ProtNLM"/>
    </source>
</evidence>
<proteinExistence type="predicted"/>
<keyword evidence="1" id="KW-1133">Transmembrane helix</keyword>
<dbReference type="AlphaFoldDB" id="A0AAV5S6G0"/>
<feature type="transmembrane region" description="Helical" evidence="1">
    <location>
        <begin position="12"/>
        <end position="34"/>
    </location>
</feature>
<keyword evidence="3" id="KW-1185">Reference proteome</keyword>
<keyword evidence="1" id="KW-0812">Transmembrane</keyword>
<evidence type="ECO:0000313" key="2">
    <source>
        <dbReference type="EMBL" id="GMS78376.1"/>
    </source>
</evidence>
<dbReference type="PANTHER" id="PTHR47521:SF18">
    <property type="entry name" value="G PROTEIN-COUPLED RECEPTOR-RELATED"/>
    <property type="match status" value="1"/>
</dbReference>
<dbReference type="PANTHER" id="PTHR47521">
    <property type="entry name" value="SERPENTINE RECEPTOR, CLASS E (EPSILON)-RELATED"/>
    <property type="match status" value="1"/>
</dbReference>
<accession>A0AAV5S6G0</accession>
<protein>
    <recommendedName>
        <fullName evidence="4">G protein-coupled receptor</fullName>
    </recommendedName>
</protein>
<feature type="transmembrane region" description="Helical" evidence="1">
    <location>
        <begin position="46"/>
        <end position="68"/>
    </location>
</feature>
<comment type="caution">
    <text evidence="2">The sequence shown here is derived from an EMBL/GenBank/DDBJ whole genome shotgun (WGS) entry which is preliminary data.</text>
</comment>
<dbReference type="EMBL" id="BTSX01000001">
    <property type="protein sequence ID" value="GMS78376.1"/>
    <property type="molecule type" value="Genomic_DNA"/>
</dbReference>